<dbReference type="InterPro" id="IPR036097">
    <property type="entry name" value="HisK_dim/P_sf"/>
</dbReference>
<evidence type="ECO:0000256" key="1">
    <source>
        <dbReference type="ARBA" id="ARBA00000085"/>
    </source>
</evidence>
<feature type="compositionally biased region" description="Low complexity" evidence="8">
    <location>
        <begin position="74"/>
        <end position="88"/>
    </location>
</feature>
<dbReference type="InterPro" id="IPR036890">
    <property type="entry name" value="HATPase_C_sf"/>
</dbReference>
<feature type="transmembrane region" description="Helical" evidence="9">
    <location>
        <begin position="191"/>
        <end position="214"/>
    </location>
</feature>
<accession>A0ABS2PNR8</accession>
<comment type="caution">
    <text evidence="11">The sequence shown here is derived from an EMBL/GenBank/DDBJ whole genome shotgun (WGS) entry which is preliminary data.</text>
</comment>
<comment type="catalytic activity">
    <reaction evidence="1">
        <text>ATP + protein L-histidine = ADP + protein N-phospho-L-histidine.</text>
        <dbReference type="EC" id="2.7.13.3"/>
    </reaction>
</comment>
<keyword evidence="9" id="KW-0812">Transmembrane</keyword>
<dbReference type="PROSITE" id="PS50109">
    <property type="entry name" value="HIS_KIN"/>
    <property type="match status" value="1"/>
</dbReference>
<dbReference type="RefSeq" id="WP_205017787.1">
    <property type="nucleotide sequence ID" value="NZ_JAFBEI010000043.1"/>
</dbReference>
<keyword evidence="6 11" id="KW-0418">Kinase</keyword>
<dbReference type="Pfam" id="PF02518">
    <property type="entry name" value="HATPase_c"/>
    <property type="match status" value="1"/>
</dbReference>
<dbReference type="InterPro" id="IPR003661">
    <property type="entry name" value="HisK_dim/P_dom"/>
</dbReference>
<feature type="transmembrane region" description="Helical" evidence="9">
    <location>
        <begin position="20"/>
        <end position="39"/>
    </location>
</feature>
<keyword evidence="9" id="KW-0472">Membrane</keyword>
<keyword evidence="12" id="KW-1185">Reference proteome</keyword>
<evidence type="ECO:0000256" key="9">
    <source>
        <dbReference type="SAM" id="Phobius"/>
    </source>
</evidence>
<dbReference type="Pfam" id="PF00512">
    <property type="entry name" value="HisKA"/>
    <property type="match status" value="1"/>
</dbReference>
<dbReference type="PANTHER" id="PTHR45453">
    <property type="entry name" value="PHOSPHATE REGULON SENSOR PROTEIN PHOR"/>
    <property type="match status" value="1"/>
</dbReference>
<reference evidence="11 12" key="1">
    <citation type="submission" date="2021-01" db="EMBL/GenBank/DDBJ databases">
        <title>Genomic Encyclopedia of Type Strains, Phase IV (KMG-IV): sequencing the most valuable type-strain genomes for metagenomic binning, comparative biology and taxonomic classification.</title>
        <authorList>
            <person name="Goeker M."/>
        </authorList>
    </citation>
    <scope>NUCLEOTIDE SEQUENCE [LARGE SCALE GENOMIC DNA]</scope>
    <source>
        <strain evidence="11 12">DSM 27513</strain>
    </source>
</reference>
<dbReference type="GO" id="GO:0004673">
    <property type="term" value="F:protein histidine kinase activity"/>
    <property type="evidence" value="ECO:0007669"/>
    <property type="project" value="UniProtKB-EC"/>
</dbReference>
<protein>
    <recommendedName>
        <fullName evidence="3">histidine kinase</fullName>
        <ecNumber evidence="3">2.7.13.3</ecNumber>
    </recommendedName>
</protein>
<dbReference type="InterPro" id="IPR003594">
    <property type="entry name" value="HATPase_dom"/>
</dbReference>
<dbReference type="InterPro" id="IPR050351">
    <property type="entry name" value="BphY/WalK/GraS-like"/>
</dbReference>
<organism evidence="11 12">
    <name type="scientific">Streptococcus saliviloxodontae</name>
    <dbReference type="NCBI Taxonomy" id="1349416"/>
    <lineage>
        <taxon>Bacteria</taxon>
        <taxon>Bacillati</taxon>
        <taxon>Bacillota</taxon>
        <taxon>Bacilli</taxon>
        <taxon>Lactobacillales</taxon>
        <taxon>Streptococcaceae</taxon>
        <taxon>Streptococcus</taxon>
    </lineage>
</organism>
<dbReference type="PANTHER" id="PTHR45453:SF1">
    <property type="entry name" value="PHOSPHATE REGULON SENSOR PROTEIN PHOR"/>
    <property type="match status" value="1"/>
</dbReference>
<evidence type="ECO:0000256" key="3">
    <source>
        <dbReference type="ARBA" id="ARBA00012438"/>
    </source>
</evidence>
<evidence type="ECO:0000313" key="11">
    <source>
        <dbReference type="EMBL" id="MBM7636927.1"/>
    </source>
</evidence>
<dbReference type="InterPro" id="IPR005467">
    <property type="entry name" value="His_kinase_dom"/>
</dbReference>
<evidence type="ECO:0000256" key="4">
    <source>
        <dbReference type="ARBA" id="ARBA00022553"/>
    </source>
</evidence>
<sequence>MLTRLFKKTKSENFSTFVHFLAVFTGIFVIMTVIILNVLRYGLYTSVDTSLEANSQNANDYVTMSLLRSYEGQSSSSSTDTTSPSSSSEAKTYRDLFKPSTTANTSFLIYDKKGNLLNANLFDVFSTASNIKLNKKNLGQVYAIKGVGNDYGLEDSYHAITVAVDNDFYKDAAYVTIVVNTTQVESTNDRYIKIIVVVMLTFWIISVFASVYLAKWSRRPIVASYEKQKAFVENASHELRTPLAVLQNRLESLFRKPQETILDNSESIAASLDEVRNMRILTTNLLNLARRDDGITPEIEILQPSFFEDIFSNYEMIAEETDKTLTCVNHVSRPFKSDKTLLKQLLTILFDNAVKYTDSGGSITIEVETTEKNLCIKVADDGPGISDANKQKIFDRFYRVDKARTRQKGGFGLGLSLAKQIVDALKGQIVVKDNHPKGSLFEVKL</sequence>
<evidence type="ECO:0000256" key="5">
    <source>
        <dbReference type="ARBA" id="ARBA00022679"/>
    </source>
</evidence>
<keyword evidence="5 11" id="KW-0808">Transferase</keyword>
<evidence type="ECO:0000313" key="12">
    <source>
        <dbReference type="Proteomes" id="UP000809081"/>
    </source>
</evidence>
<dbReference type="EMBL" id="JAFBEI010000043">
    <property type="protein sequence ID" value="MBM7636927.1"/>
    <property type="molecule type" value="Genomic_DNA"/>
</dbReference>
<gene>
    <name evidence="11" type="ORF">JOC31_001756</name>
</gene>
<evidence type="ECO:0000256" key="6">
    <source>
        <dbReference type="ARBA" id="ARBA00022777"/>
    </source>
</evidence>
<evidence type="ECO:0000259" key="10">
    <source>
        <dbReference type="PROSITE" id="PS50109"/>
    </source>
</evidence>
<keyword evidence="4" id="KW-0597">Phosphoprotein</keyword>
<dbReference type="Proteomes" id="UP000809081">
    <property type="component" value="Unassembled WGS sequence"/>
</dbReference>
<keyword evidence="9" id="KW-1133">Transmembrane helix</keyword>
<evidence type="ECO:0000256" key="2">
    <source>
        <dbReference type="ARBA" id="ARBA00004370"/>
    </source>
</evidence>
<evidence type="ECO:0000256" key="7">
    <source>
        <dbReference type="ARBA" id="ARBA00023012"/>
    </source>
</evidence>
<dbReference type="CDD" id="cd00075">
    <property type="entry name" value="HATPase"/>
    <property type="match status" value="1"/>
</dbReference>
<feature type="domain" description="Histidine kinase" evidence="10">
    <location>
        <begin position="234"/>
        <end position="445"/>
    </location>
</feature>
<proteinExistence type="predicted"/>
<name>A0ABS2PNR8_9STRE</name>
<dbReference type="SMART" id="SM00387">
    <property type="entry name" value="HATPase_c"/>
    <property type="match status" value="1"/>
</dbReference>
<dbReference type="Gene3D" id="1.10.287.130">
    <property type="match status" value="1"/>
</dbReference>
<keyword evidence="7" id="KW-0902">Two-component regulatory system</keyword>
<evidence type="ECO:0000256" key="8">
    <source>
        <dbReference type="SAM" id="MobiDB-lite"/>
    </source>
</evidence>
<dbReference type="PRINTS" id="PR00344">
    <property type="entry name" value="BCTRLSENSOR"/>
</dbReference>
<dbReference type="Gene3D" id="3.30.565.10">
    <property type="entry name" value="Histidine kinase-like ATPase, C-terminal domain"/>
    <property type="match status" value="1"/>
</dbReference>
<dbReference type="EC" id="2.7.13.3" evidence="3"/>
<comment type="subcellular location">
    <subcellularLocation>
        <location evidence="2">Membrane</location>
    </subcellularLocation>
</comment>
<dbReference type="SUPFAM" id="SSF55874">
    <property type="entry name" value="ATPase domain of HSP90 chaperone/DNA topoisomerase II/histidine kinase"/>
    <property type="match status" value="1"/>
</dbReference>
<dbReference type="InterPro" id="IPR004358">
    <property type="entry name" value="Sig_transdc_His_kin-like_C"/>
</dbReference>
<feature type="region of interest" description="Disordered" evidence="8">
    <location>
        <begin position="72"/>
        <end position="91"/>
    </location>
</feature>
<dbReference type="CDD" id="cd00082">
    <property type="entry name" value="HisKA"/>
    <property type="match status" value="1"/>
</dbReference>
<dbReference type="SMART" id="SM00388">
    <property type="entry name" value="HisKA"/>
    <property type="match status" value="1"/>
</dbReference>
<dbReference type="SUPFAM" id="SSF47384">
    <property type="entry name" value="Homodimeric domain of signal transducing histidine kinase"/>
    <property type="match status" value="1"/>
</dbReference>